<feature type="region of interest" description="Disordered" evidence="1">
    <location>
        <begin position="76"/>
        <end position="118"/>
    </location>
</feature>
<evidence type="ECO:0000313" key="3">
    <source>
        <dbReference type="Proteomes" id="UP001642540"/>
    </source>
</evidence>
<feature type="compositionally biased region" description="Pro residues" evidence="1">
    <location>
        <begin position="92"/>
        <end position="105"/>
    </location>
</feature>
<accession>A0ABP1PHN5</accession>
<protein>
    <submittedName>
        <fullName evidence="2">Uncharacterized protein</fullName>
    </submittedName>
</protein>
<evidence type="ECO:0000256" key="1">
    <source>
        <dbReference type="SAM" id="MobiDB-lite"/>
    </source>
</evidence>
<organism evidence="2 3">
    <name type="scientific">Orchesella dallaii</name>
    <dbReference type="NCBI Taxonomy" id="48710"/>
    <lineage>
        <taxon>Eukaryota</taxon>
        <taxon>Metazoa</taxon>
        <taxon>Ecdysozoa</taxon>
        <taxon>Arthropoda</taxon>
        <taxon>Hexapoda</taxon>
        <taxon>Collembola</taxon>
        <taxon>Entomobryomorpha</taxon>
        <taxon>Entomobryoidea</taxon>
        <taxon>Orchesellidae</taxon>
        <taxon>Orchesellinae</taxon>
        <taxon>Orchesella</taxon>
    </lineage>
</organism>
<gene>
    <name evidence="2" type="ORF">ODALV1_LOCUS114</name>
</gene>
<dbReference type="Proteomes" id="UP001642540">
    <property type="component" value="Unassembled WGS sequence"/>
</dbReference>
<keyword evidence="3" id="KW-1185">Reference proteome</keyword>
<dbReference type="EMBL" id="CAXLJM020000001">
    <property type="protein sequence ID" value="CAL8068108.1"/>
    <property type="molecule type" value="Genomic_DNA"/>
</dbReference>
<name>A0ABP1PHN5_9HEXA</name>
<reference evidence="2 3" key="1">
    <citation type="submission" date="2024-08" db="EMBL/GenBank/DDBJ databases">
        <authorList>
            <person name="Cucini C."/>
            <person name="Frati F."/>
        </authorList>
    </citation>
    <scope>NUCLEOTIDE SEQUENCE [LARGE SCALE GENOMIC DNA]</scope>
</reference>
<feature type="compositionally biased region" description="Polar residues" evidence="1">
    <location>
        <begin position="108"/>
        <end position="118"/>
    </location>
</feature>
<proteinExistence type="predicted"/>
<comment type="caution">
    <text evidence="2">The sequence shown here is derived from an EMBL/GenBank/DDBJ whole genome shotgun (WGS) entry which is preliminary data.</text>
</comment>
<evidence type="ECO:0000313" key="2">
    <source>
        <dbReference type="EMBL" id="CAL8068108.1"/>
    </source>
</evidence>
<sequence length="235" mass="26156">MAKRMKLIPASLYDRLMAQHSDKPSEEVSTNQILDSDLPDEIKAKLYQEFKRNQRGCKTAEDNIPMMVQLKEAHKPISQSVPETKKEVSLPPADPPRAESPPPHYATPQASPVRTSIKSPVKETWASVTAKRINDFLQTINIEADDGGQVLLDGKPIPGSNLKLIVQNLSDARFKKTFGYTDVINYIANTSIPLGMFSLSVMNDIKQCNAKPIRESSSTVTRGGSKKSIKWETMF</sequence>